<dbReference type="AlphaFoldDB" id="A0A917SKR0"/>
<dbReference type="InterPro" id="IPR053745">
    <property type="entry name" value="Viral_Tail_Comp_sf"/>
</dbReference>
<reference evidence="1" key="2">
    <citation type="submission" date="2020-09" db="EMBL/GenBank/DDBJ databases">
        <authorList>
            <person name="Sun Q."/>
            <person name="Zhou Y."/>
        </authorList>
    </citation>
    <scope>NUCLEOTIDE SEQUENCE</scope>
    <source>
        <strain evidence="1">CGMCC 1.6293</strain>
    </source>
</reference>
<comment type="caution">
    <text evidence="1">The sequence shown here is derived from an EMBL/GenBank/DDBJ whole genome shotgun (WGS) entry which is preliminary data.</text>
</comment>
<dbReference type="RefSeq" id="WP_028285344.1">
    <property type="nucleotide sequence ID" value="NZ_BMLF01000001.1"/>
</dbReference>
<dbReference type="Pfam" id="PF11367">
    <property type="entry name" value="Tail_completion_gp17"/>
    <property type="match status" value="1"/>
</dbReference>
<dbReference type="Proteomes" id="UP000649829">
    <property type="component" value="Unassembled WGS sequence"/>
</dbReference>
<proteinExistence type="predicted"/>
<protein>
    <recommendedName>
        <fullName evidence="3">DUF3168 domain-containing protein</fullName>
    </recommendedName>
</protein>
<dbReference type="Gene3D" id="3.30.2000.30">
    <property type="match status" value="1"/>
</dbReference>
<evidence type="ECO:0000313" key="2">
    <source>
        <dbReference type="Proteomes" id="UP000649829"/>
    </source>
</evidence>
<reference evidence="1" key="1">
    <citation type="journal article" date="2014" name="Int. J. Syst. Evol. Microbiol.">
        <title>Complete genome sequence of Corynebacterium casei LMG S-19264T (=DSM 44701T), isolated from a smear-ripened cheese.</title>
        <authorList>
            <consortium name="US DOE Joint Genome Institute (JGI-PGF)"/>
            <person name="Walter F."/>
            <person name="Albersmeier A."/>
            <person name="Kalinowski J."/>
            <person name="Ruckert C."/>
        </authorList>
    </citation>
    <scope>NUCLEOTIDE SEQUENCE</scope>
    <source>
        <strain evidence="1">CGMCC 1.6293</strain>
    </source>
</reference>
<accession>A0A917SKR0</accession>
<dbReference type="EMBL" id="BMLF01000001">
    <property type="protein sequence ID" value="GGL85233.1"/>
    <property type="molecule type" value="Genomic_DNA"/>
</dbReference>
<name>A0A917SKR0_9RHOB</name>
<keyword evidence="2" id="KW-1185">Reference proteome</keyword>
<sequence length="136" mass="14329">MSYAVSSALQKAVFTTLTGDAALAALVGTAIFDAPPSGTVPTTYVTLGPEEVRDLSDKSGHGARHDFSVSVVTDADGFQAAKDVAGAVSDALMAGLPALERGRVITLNFLKARARREEAGQIRRIDLTFRARVHDD</sequence>
<gene>
    <name evidence="1" type="ORF">GCM10011534_03910</name>
</gene>
<evidence type="ECO:0008006" key="3">
    <source>
        <dbReference type="Google" id="ProtNLM"/>
    </source>
</evidence>
<evidence type="ECO:0000313" key="1">
    <source>
        <dbReference type="EMBL" id="GGL85233.1"/>
    </source>
</evidence>
<organism evidence="1 2">
    <name type="scientific">Pseudooceanicola nanhaiensis</name>
    <dbReference type="NCBI Taxonomy" id="375761"/>
    <lineage>
        <taxon>Bacteria</taxon>
        <taxon>Pseudomonadati</taxon>
        <taxon>Pseudomonadota</taxon>
        <taxon>Alphaproteobacteria</taxon>
        <taxon>Rhodobacterales</taxon>
        <taxon>Paracoccaceae</taxon>
        <taxon>Pseudooceanicola</taxon>
    </lineage>
</organism>
<dbReference type="InterPro" id="IPR021508">
    <property type="entry name" value="Gp17-like"/>
</dbReference>